<protein>
    <submittedName>
        <fullName evidence="1">Uncharacterized protein</fullName>
    </submittedName>
</protein>
<reference evidence="1 2" key="1">
    <citation type="submission" date="2018-07" db="EMBL/GenBank/DDBJ databases">
        <title>Genomic Encyclopedia of Type Strains, Phase IV (KMG-IV): sequencing the most valuable type-strain genomes for metagenomic binning, comparative biology and taxonomic classification.</title>
        <authorList>
            <person name="Goeker M."/>
        </authorList>
    </citation>
    <scope>NUCLEOTIDE SEQUENCE [LARGE SCALE GENOMIC DNA]</scope>
    <source>
        <strain evidence="1 2">DSM 44952</strain>
    </source>
</reference>
<gene>
    <name evidence="1" type="ORF">DFR68_13115</name>
</gene>
<keyword evidence="2" id="KW-1185">Reference proteome</keyword>
<name>A0A370GEV5_9NOCA</name>
<comment type="caution">
    <text evidence="1">The sequence shown here is derived from an EMBL/GenBank/DDBJ whole genome shotgun (WGS) entry which is preliminary data.</text>
</comment>
<dbReference type="Proteomes" id="UP000255355">
    <property type="component" value="Unassembled WGS sequence"/>
</dbReference>
<dbReference type="RefSeq" id="WP_068032075.1">
    <property type="nucleotide sequence ID" value="NZ_QQAZ01000031.1"/>
</dbReference>
<dbReference type="EMBL" id="QQAZ01000031">
    <property type="protein sequence ID" value="RDI41736.1"/>
    <property type="molecule type" value="Genomic_DNA"/>
</dbReference>
<evidence type="ECO:0000313" key="1">
    <source>
        <dbReference type="EMBL" id="RDI41736.1"/>
    </source>
</evidence>
<accession>A0A370GEV5</accession>
<dbReference type="OrthoDB" id="3818361at2"/>
<organism evidence="1 2">
    <name type="scientific">Nocardia mexicana</name>
    <dbReference type="NCBI Taxonomy" id="279262"/>
    <lineage>
        <taxon>Bacteria</taxon>
        <taxon>Bacillati</taxon>
        <taxon>Actinomycetota</taxon>
        <taxon>Actinomycetes</taxon>
        <taxon>Mycobacteriales</taxon>
        <taxon>Nocardiaceae</taxon>
        <taxon>Nocardia</taxon>
    </lineage>
</organism>
<sequence length="197" mass="21730">MRPAVGAAPRRCDECRGYEYAGAPACGRCRDLVDRIIDDEWQRFLIDWRGYGESDVARLVTAEPDRYDWRIVDAALDRIVCEECGARLGRGPMSCSACNLAHGFRYAAIETDRAGVPAGNEHAVRVNVSVVRRPQMTSPQELLARRLFLPFVLAGLLPSTAEAQRVSAMIKADPDPERAAVLVDDLFLHSAPGCSTR</sequence>
<evidence type="ECO:0000313" key="2">
    <source>
        <dbReference type="Proteomes" id="UP000255355"/>
    </source>
</evidence>
<dbReference type="AlphaFoldDB" id="A0A370GEV5"/>
<dbReference type="STRING" id="1210089.GCA_001613165_07731"/>
<proteinExistence type="predicted"/>